<dbReference type="Proteomes" id="UP000036987">
    <property type="component" value="Unassembled WGS sequence"/>
</dbReference>
<accession>A0A0K9P2X1</accession>
<name>A0A0K9P2X1_ZOSMR</name>
<evidence type="ECO:0000313" key="2">
    <source>
        <dbReference type="Proteomes" id="UP000036987"/>
    </source>
</evidence>
<dbReference type="EMBL" id="LFYR01001237">
    <property type="protein sequence ID" value="KMZ63396.1"/>
    <property type="molecule type" value="Genomic_DNA"/>
</dbReference>
<proteinExistence type="predicted"/>
<dbReference type="AlphaFoldDB" id="A0A0K9P2X1"/>
<protein>
    <submittedName>
        <fullName evidence="1">Uncharacterized protein</fullName>
    </submittedName>
</protein>
<sequence>MSPFSNNSSFLDYQGLETQFLRLM</sequence>
<reference evidence="2" key="1">
    <citation type="journal article" date="2016" name="Nature">
        <title>The genome of the seagrass Zostera marina reveals angiosperm adaptation to the sea.</title>
        <authorList>
            <person name="Olsen J.L."/>
            <person name="Rouze P."/>
            <person name="Verhelst B."/>
            <person name="Lin Y.-C."/>
            <person name="Bayer T."/>
            <person name="Collen J."/>
            <person name="Dattolo E."/>
            <person name="De Paoli E."/>
            <person name="Dittami S."/>
            <person name="Maumus F."/>
            <person name="Michel G."/>
            <person name="Kersting A."/>
            <person name="Lauritano C."/>
            <person name="Lohaus R."/>
            <person name="Toepel M."/>
            <person name="Tonon T."/>
            <person name="Vanneste K."/>
            <person name="Amirebrahimi M."/>
            <person name="Brakel J."/>
            <person name="Bostroem C."/>
            <person name="Chovatia M."/>
            <person name="Grimwood J."/>
            <person name="Jenkins J.W."/>
            <person name="Jueterbock A."/>
            <person name="Mraz A."/>
            <person name="Stam W.T."/>
            <person name="Tice H."/>
            <person name="Bornberg-Bauer E."/>
            <person name="Green P.J."/>
            <person name="Pearson G.A."/>
            <person name="Procaccini G."/>
            <person name="Duarte C.M."/>
            <person name="Schmutz J."/>
            <person name="Reusch T.B.H."/>
            <person name="Van de Peer Y."/>
        </authorList>
    </citation>
    <scope>NUCLEOTIDE SEQUENCE [LARGE SCALE GENOMIC DNA]</scope>
    <source>
        <strain evidence="2">cv. Finnish</strain>
    </source>
</reference>
<gene>
    <name evidence="1" type="ORF">ZOSMA_40G00250</name>
</gene>
<keyword evidence="2" id="KW-1185">Reference proteome</keyword>
<organism evidence="1 2">
    <name type="scientific">Zostera marina</name>
    <name type="common">Eelgrass</name>
    <dbReference type="NCBI Taxonomy" id="29655"/>
    <lineage>
        <taxon>Eukaryota</taxon>
        <taxon>Viridiplantae</taxon>
        <taxon>Streptophyta</taxon>
        <taxon>Embryophyta</taxon>
        <taxon>Tracheophyta</taxon>
        <taxon>Spermatophyta</taxon>
        <taxon>Magnoliopsida</taxon>
        <taxon>Liliopsida</taxon>
        <taxon>Zosteraceae</taxon>
        <taxon>Zostera</taxon>
    </lineage>
</organism>
<comment type="caution">
    <text evidence="1">The sequence shown here is derived from an EMBL/GenBank/DDBJ whole genome shotgun (WGS) entry which is preliminary data.</text>
</comment>
<evidence type="ECO:0000313" key="1">
    <source>
        <dbReference type="EMBL" id="KMZ63396.1"/>
    </source>
</evidence>